<evidence type="ECO:0000256" key="1">
    <source>
        <dbReference type="ARBA" id="ARBA00012404"/>
    </source>
</evidence>
<dbReference type="SMART" id="SM00830">
    <property type="entry name" value="CM_2"/>
    <property type="match status" value="1"/>
</dbReference>
<dbReference type="InterPro" id="IPR036979">
    <property type="entry name" value="CM_dom_sf"/>
</dbReference>
<dbReference type="InterPro" id="IPR013785">
    <property type="entry name" value="Aldolase_TIM"/>
</dbReference>
<name>A0A401XLN3_9FLAO</name>
<organism evidence="4 5">
    <name type="scientific">Thermaurantimonas aggregans</name>
    <dbReference type="NCBI Taxonomy" id="2173829"/>
    <lineage>
        <taxon>Bacteria</taxon>
        <taxon>Pseudomonadati</taxon>
        <taxon>Bacteroidota</taxon>
        <taxon>Flavobacteriia</taxon>
        <taxon>Flavobacteriales</taxon>
        <taxon>Schleiferiaceae</taxon>
        <taxon>Thermaurantimonas</taxon>
    </lineage>
</organism>
<dbReference type="PANTHER" id="PTHR43018">
    <property type="entry name" value="PHOSPHO-2-DEHYDRO-3-DEOXYHEPTONATE ALDOLASE"/>
    <property type="match status" value="1"/>
</dbReference>
<reference evidence="4 5" key="1">
    <citation type="submission" date="2018-11" db="EMBL/GenBank/DDBJ databases">
        <title>Schleiferia aggregans sp. nov., a moderately thermophilic heterotrophic bacterium isolated from microbial mats at a terrestrial hot spring.</title>
        <authorList>
            <person name="Iino T."/>
            <person name="Ohkuma M."/>
            <person name="Haruta S."/>
        </authorList>
    </citation>
    <scope>NUCLEOTIDE SEQUENCE [LARGE SCALE GENOMIC DNA]</scope>
    <source>
        <strain evidence="4 5">LA</strain>
    </source>
</reference>
<dbReference type="Gene3D" id="1.20.59.10">
    <property type="entry name" value="Chorismate mutase"/>
    <property type="match status" value="1"/>
</dbReference>
<dbReference type="RefSeq" id="WP_124397973.1">
    <property type="nucleotide sequence ID" value="NZ_BHZE01000012.1"/>
</dbReference>
<dbReference type="Gene3D" id="3.20.20.70">
    <property type="entry name" value="Aldolase class I"/>
    <property type="match status" value="1"/>
</dbReference>
<keyword evidence="2" id="KW-0808">Transferase</keyword>
<dbReference type="SUPFAM" id="SSF51569">
    <property type="entry name" value="Aldolase"/>
    <property type="match status" value="1"/>
</dbReference>
<dbReference type="GO" id="GO:0046417">
    <property type="term" value="P:chorismate metabolic process"/>
    <property type="evidence" value="ECO:0007669"/>
    <property type="project" value="InterPro"/>
</dbReference>
<evidence type="ECO:0000313" key="5">
    <source>
        <dbReference type="Proteomes" id="UP000286715"/>
    </source>
</evidence>
<dbReference type="InterPro" id="IPR052899">
    <property type="entry name" value="Class-I_DAHP_synthase"/>
</dbReference>
<dbReference type="GO" id="GO:0016740">
    <property type="term" value="F:transferase activity"/>
    <property type="evidence" value="ECO:0007669"/>
    <property type="project" value="UniProtKB-KW"/>
</dbReference>
<dbReference type="SUPFAM" id="SSF48600">
    <property type="entry name" value="Chorismate mutase II"/>
    <property type="match status" value="1"/>
</dbReference>
<dbReference type="EC" id="5.4.99.5" evidence="1"/>
<dbReference type="EMBL" id="BHZE01000012">
    <property type="protein sequence ID" value="GCD77912.1"/>
    <property type="molecule type" value="Genomic_DNA"/>
</dbReference>
<sequence>MKNVTEILTGKSNGAHVPLIAGPCSAESYEQLRTTVLELREISNLIAVRAGVWKPRTRPGSFEGIGEHALQWIQKIKEETGLKFAVEVANSWQTEAALRAGIDILWIGARTTVNPFYVQEIAEVLRGIDVPVMVKNPIHADLGLWIGGVERLRKVGIRRIVAVHRGFFTSGTSVFRNDPKWEIPVEFRTHMPDVPIVCDPSHISGKRDYIFEISQAALDLEMDGLMIESHYRPDQALSDAEQQVTPAELKEIMTKLVRREELPENTEALEHLYELRHQIDALDHQILNLLEKRKHLVESIGELKRDHNITILQFQRWFEIVKDRSQLARILGLDEDVILEIFQLIHRSSIKIQQQILQGKTTDVQ</sequence>
<dbReference type="OrthoDB" id="9780456at2"/>
<dbReference type="InterPro" id="IPR036263">
    <property type="entry name" value="Chorismate_II_sf"/>
</dbReference>
<dbReference type="Proteomes" id="UP000286715">
    <property type="component" value="Unassembled WGS sequence"/>
</dbReference>
<dbReference type="Pfam" id="PF01817">
    <property type="entry name" value="CM_2"/>
    <property type="match status" value="1"/>
</dbReference>
<keyword evidence="5" id="KW-1185">Reference proteome</keyword>
<dbReference type="InterPro" id="IPR006218">
    <property type="entry name" value="DAHP1/KDSA"/>
</dbReference>
<gene>
    <name evidence="4" type="ORF">JCM31826_13940</name>
</gene>
<dbReference type="PROSITE" id="PS51168">
    <property type="entry name" value="CHORISMATE_MUT_2"/>
    <property type="match status" value="1"/>
</dbReference>
<dbReference type="GO" id="GO:0004106">
    <property type="term" value="F:chorismate mutase activity"/>
    <property type="evidence" value="ECO:0007669"/>
    <property type="project" value="UniProtKB-EC"/>
</dbReference>
<dbReference type="AlphaFoldDB" id="A0A401XLN3"/>
<dbReference type="InterPro" id="IPR002701">
    <property type="entry name" value="CM_II_prokaryot"/>
</dbReference>
<evidence type="ECO:0000259" key="3">
    <source>
        <dbReference type="PROSITE" id="PS51168"/>
    </source>
</evidence>
<protein>
    <recommendedName>
        <fullName evidence="1">chorismate mutase</fullName>
        <ecNumber evidence="1">5.4.99.5</ecNumber>
    </recommendedName>
</protein>
<dbReference type="Pfam" id="PF00793">
    <property type="entry name" value="DAHP_synth_1"/>
    <property type="match status" value="1"/>
</dbReference>
<proteinExistence type="predicted"/>
<comment type="caution">
    <text evidence="4">The sequence shown here is derived from an EMBL/GenBank/DDBJ whole genome shotgun (WGS) entry which is preliminary data.</text>
</comment>
<dbReference type="PANTHER" id="PTHR43018:SF1">
    <property type="entry name" value="PROTEIN AROA(G)"/>
    <property type="match status" value="1"/>
</dbReference>
<evidence type="ECO:0000256" key="2">
    <source>
        <dbReference type="ARBA" id="ARBA00022679"/>
    </source>
</evidence>
<accession>A0A401XLN3</accession>
<feature type="domain" description="Chorismate mutase" evidence="3">
    <location>
        <begin position="266"/>
        <end position="357"/>
    </location>
</feature>
<evidence type="ECO:0000313" key="4">
    <source>
        <dbReference type="EMBL" id="GCD77912.1"/>
    </source>
</evidence>